<dbReference type="InterPro" id="IPR016181">
    <property type="entry name" value="Acyl_CoA_acyltransferase"/>
</dbReference>
<dbReference type="Gene3D" id="3.40.630.30">
    <property type="match status" value="1"/>
</dbReference>
<dbReference type="EMBL" id="CP021744">
    <property type="protein sequence ID" value="ARZ67960.1"/>
    <property type="molecule type" value="Genomic_DNA"/>
</dbReference>
<dbReference type="KEGG" id="salj:SMD11_2309"/>
<dbReference type="GO" id="GO:0016747">
    <property type="term" value="F:acyltransferase activity, transferring groups other than amino-acyl groups"/>
    <property type="evidence" value="ECO:0007669"/>
    <property type="project" value="InterPro"/>
</dbReference>
<evidence type="ECO:0000259" key="1">
    <source>
        <dbReference type="PROSITE" id="PS51186"/>
    </source>
</evidence>
<reference evidence="2 3" key="1">
    <citation type="submission" date="2017-06" db="EMBL/GenBank/DDBJ databases">
        <title>Streptomyces albireticuli Genome sequencing and assembly.</title>
        <authorList>
            <person name="Wang Y."/>
            <person name="Du B."/>
            <person name="Ding Y."/>
            <person name="Liu H."/>
            <person name="Hou Q."/>
            <person name="Liu K."/>
            <person name="Yao L."/>
            <person name="Wang C."/>
        </authorList>
    </citation>
    <scope>NUCLEOTIDE SEQUENCE [LARGE SCALE GENOMIC DNA]</scope>
    <source>
        <strain evidence="2 3">MDJK11</strain>
    </source>
</reference>
<sequence length="95" mass="10994">MLNPLPEEDRAEDGARTLALFELMVRHPWRGTGVAQRIHEELLTGRPEERVTLLVEPTHVKVKALYERWGYEDIGDQRPFPDAPVYATMLRTLRA</sequence>
<proteinExistence type="predicted"/>
<accession>A0A1Z2L0Y4</accession>
<feature type="domain" description="N-acetyltransferase" evidence="1">
    <location>
        <begin position="1"/>
        <end position="92"/>
    </location>
</feature>
<evidence type="ECO:0000313" key="2">
    <source>
        <dbReference type="EMBL" id="ARZ67960.1"/>
    </source>
</evidence>
<protein>
    <recommendedName>
        <fullName evidence="1">N-acetyltransferase domain-containing protein</fullName>
    </recommendedName>
</protein>
<dbReference type="PROSITE" id="PS51186">
    <property type="entry name" value="GNAT"/>
    <property type="match status" value="1"/>
</dbReference>
<gene>
    <name evidence="2" type="ORF">SMD11_2309</name>
</gene>
<dbReference type="AlphaFoldDB" id="A0A1Z2L0Y4"/>
<name>A0A1Z2L0Y4_9ACTN</name>
<dbReference type="InterPro" id="IPR000182">
    <property type="entry name" value="GNAT_dom"/>
</dbReference>
<organism evidence="2 3">
    <name type="scientific">Streptomyces albireticuli</name>
    <dbReference type="NCBI Taxonomy" id="1940"/>
    <lineage>
        <taxon>Bacteria</taxon>
        <taxon>Bacillati</taxon>
        <taxon>Actinomycetota</taxon>
        <taxon>Actinomycetes</taxon>
        <taxon>Kitasatosporales</taxon>
        <taxon>Streptomycetaceae</taxon>
        <taxon>Streptomyces</taxon>
    </lineage>
</organism>
<evidence type="ECO:0000313" key="3">
    <source>
        <dbReference type="Proteomes" id="UP000195755"/>
    </source>
</evidence>
<dbReference type="Proteomes" id="UP000195755">
    <property type="component" value="Chromosome"/>
</dbReference>
<dbReference type="SUPFAM" id="SSF55729">
    <property type="entry name" value="Acyl-CoA N-acyltransferases (Nat)"/>
    <property type="match status" value="1"/>
</dbReference>